<protein>
    <submittedName>
        <fullName evidence="1">Uncharacterized protein</fullName>
    </submittedName>
</protein>
<name>A0A7W7RMC0_9ACTN</name>
<keyword evidence="2" id="KW-1185">Reference proteome</keyword>
<proteinExistence type="predicted"/>
<comment type="caution">
    <text evidence="1">The sequence shown here is derived from an EMBL/GenBank/DDBJ whole genome shotgun (WGS) entry which is preliminary data.</text>
</comment>
<evidence type="ECO:0000313" key="2">
    <source>
        <dbReference type="Proteomes" id="UP000523007"/>
    </source>
</evidence>
<organism evidence="1 2">
    <name type="scientific">Lipingzhangella halophila</name>
    <dbReference type="NCBI Taxonomy" id="1783352"/>
    <lineage>
        <taxon>Bacteria</taxon>
        <taxon>Bacillati</taxon>
        <taxon>Actinomycetota</taxon>
        <taxon>Actinomycetes</taxon>
        <taxon>Streptosporangiales</taxon>
        <taxon>Nocardiopsidaceae</taxon>
        <taxon>Lipingzhangella</taxon>
    </lineage>
</organism>
<sequence length="82" mass="9335">MRNPIAPYQGRHSRSGTGVRVRPYVPLPFTPAPPAYPVQPKASLVRPYVLHHERQRQQWRDDRSRLGLAILIDIARSVEVAA</sequence>
<accession>A0A7W7RMC0</accession>
<reference evidence="1 2" key="1">
    <citation type="submission" date="2020-08" db="EMBL/GenBank/DDBJ databases">
        <title>Sequencing the genomes of 1000 actinobacteria strains.</title>
        <authorList>
            <person name="Klenk H.-P."/>
        </authorList>
    </citation>
    <scope>NUCLEOTIDE SEQUENCE [LARGE SCALE GENOMIC DNA]</scope>
    <source>
        <strain evidence="1 2">DSM 102030</strain>
    </source>
</reference>
<evidence type="ECO:0000313" key="1">
    <source>
        <dbReference type="EMBL" id="MBB4934609.1"/>
    </source>
</evidence>
<dbReference type="AlphaFoldDB" id="A0A7W7RMC0"/>
<dbReference type="Proteomes" id="UP000523007">
    <property type="component" value="Unassembled WGS sequence"/>
</dbReference>
<gene>
    <name evidence="1" type="ORF">F4561_005429</name>
</gene>
<dbReference type="RefSeq" id="WP_184582802.1">
    <property type="nucleotide sequence ID" value="NZ_JACHJT010000001.1"/>
</dbReference>
<dbReference type="EMBL" id="JACHJT010000001">
    <property type="protein sequence ID" value="MBB4934609.1"/>
    <property type="molecule type" value="Genomic_DNA"/>
</dbReference>